<dbReference type="CDD" id="cd16343">
    <property type="entry name" value="LMWPTP"/>
    <property type="match status" value="1"/>
</dbReference>
<dbReference type="EC" id="3.1.3.48" evidence="2"/>
<evidence type="ECO:0000256" key="4">
    <source>
        <dbReference type="ARBA" id="ARBA00022912"/>
    </source>
</evidence>
<dbReference type="Gene3D" id="3.40.50.2300">
    <property type="match status" value="1"/>
</dbReference>
<gene>
    <name evidence="7" type="ORF">AAH949_03530</name>
</gene>
<feature type="active site" description="Nucleophile" evidence="5">
    <location>
        <position position="8"/>
    </location>
</feature>
<name>A0AAU7E7J6_9BACT</name>
<dbReference type="PANTHER" id="PTHR11717:SF7">
    <property type="entry name" value="LOW MOLECULAR WEIGHT PHOSPHOTYROSINE PROTEIN PHOSPHATASE"/>
    <property type="match status" value="1"/>
</dbReference>
<feature type="active site" description="Proton donor" evidence="5">
    <location>
        <position position="124"/>
    </location>
</feature>
<dbReference type="InterPro" id="IPR036196">
    <property type="entry name" value="Ptyr_pPase_sf"/>
</dbReference>
<evidence type="ECO:0000256" key="2">
    <source>
        <dbReference type="ARBA" id="ARBA00013064"/>
    </source>
</evidence>
<dbReference type="InterPro" id="IPR023485">
    <property type="entry name" value="Ptyr_pPase"/>
</dbReference>
<feature type="active site" evidence="5">
    <location>
        <position position="14"/>
    </location>
</feature>
<dbReference type="PANTHER" id="PTHR11717">
    <property type="entry name" value="LOW MOLECULAR WEIGHT PROTEIN TYROSINE PHOSPHATASE"/>
    <property type="match status" value="1"/>
</dbReference>
<protein>
    <recommendedName>
        <fullName evidence="2">protein-tyrosine-phosphatase</fullName>
        <ecNumber evidence="2">3.1.3.48</ecNumber>
    </recommendedName>
</protein>
<feature type="domain" description="Phosphotyrosine protein phosphatase I" evidence="6">
    <location>
        <begin position="2"/>
        <end position="148"/>
    </location>
</feature>
<proteinExistence type="inferred from homology"/>
<dbReference type="AlphaFoldDB" id="A0AAU7E7J6"/>
<dbReference type="GO" id="GO:0004725">
    <property type="term" value="F:protein tyrosine phosphatase activity"/>
    <property type="evidence" value="ECO:0007669"/>
    <property type="project" value="UniProtKB-EC"/>
</dbReference>
<evidence type="ECO:0000256" key="1">
    <source>
        <dbReference type="ARBA" id="ARBA00011063"/>
    </source>
</evidence>
<dbReference type="SMART" id="SM00226">
    <property type="entry name" value="LMWPc"/>
    <property type="match status" value="1"/>
</dbReference>
<keyword evidence="3 7" id="KW-0378">Hydrolase</keyword>
<dbReference type="PRINTS" id="PR00719">
    <property type="entry name" value="LMWPTPASE"/>
</dbReference>
<evidence type="ECO:0000313" key="7">
    <source>
        <dbReference type="EMBL" id="XBJ29915.1"/>
    </source>
</evidence>
<organism evidence="7">
    <name type="scientific">Campylobacter sp. CCS1377</name>
    <dbReference type="NCBI Taxonomy" id="3158229"/>
    <lineage>
        <taxon>Bacteria</taxon>
        <taxon>Pseudomonadati</taxon>
        <taxon>Campylobacterota</taxon>
        <taxon>Epsilonproteobacteria</taxon>
        <taxon>Campylobacterales</taxon>
        <taxon>Campylobacteraceae</taxon>
        <taxon>Campylobacter</taxon>
    </lineage>
</organism>
<dbReference type="RefSeq" id="WP_348518998.1">
    <property type="nucleotide sequence ID" value="NZ_CP155620.1"/>
</dbReference>
<dbReference type="InterPro" id="IPR050438">
    <property type="entry name" value="LMW_PTPase"/>
</dbReference>
<dbReference type="SUPFAM" id="SSF52788">
    <property type="entry name" value="Phosphotyrosine protein phosphatases I"/>
    <property type="match status" value="1"/>
</dbReference>
<sequence length="153" mass="17499">MKKITFVCLGNICRSPMAEFVMKDLIKKANLEEKFSITSAGTSGEHDGEGMHRGTKNKLVSLNIEHQNFTSKRLTQKLCDESDFLITMDNSNFNHVIKNFQGVKNKTFKIIDFAKNLGYDEVPDPWYSGNFDETYEIISKACKNFLQSLEDEI</sequence>
<evidence type="ECO:0000256" key="5">
    <source>
        <dbReference type="PIRSR" id="PIRSR617867-1"/>
    </source>
</evidence>
<evidence type="ECO:0000256" key="3">
    <source>
        <dbReference type="ARBA" id="ARBA00022801"/>
    </source>
</evidence>
<keyword evidence="4" id="KW-0904">Protein phosphatase</keyword>
<dbReference type="Pfam" id="PF01451">
    <property type="entry name" value="LMWPc"/>
    <property type="match status" value="1"/>
</dbReference>
<dbReference type="InterPro" id="IPR017867">
    <property type="entry name" value="Tyr_phospatase_low_mol_wt"/>
</dbReference>
<dbReference type="EMBL" id="CP155620">
    <property type="protein sequence ID" value="XBJ29915.1"/>
    <property type="molecule type" value="Genomic_DNA"/>
</dbReference>
<evidence type="ECO:0000259" key="6">
    <source>
        <dbReference type="SMART" id="SM00226"/>
    </source>
</evidence>
<comment type="similarity">
    <text evidence="1">Belongs to the low molecular weight phosphotyrosine protein phosphatase family.</text>
</comment>
<accession>A0AAU7E7J6</accession>
<reference evidence="7" key="1">
    <citation type="submission" date="2024-05" db="EMBL/GenBank/DDBJ databases">
        <title>Campylobacter coli isolated from environmental waters in Slovenia.</title>
        <authorList>
            <person name="Zautner A.E."/>
            <person name="Bunk B."/>
            <person name="Riedel T."/>
            <person name="Sproeer C."/>
        </authorList>
    </citation>
    <scope>NUCLEOTIDE SEQUENCE</scope>
    <source>
        <strain evidence="7">CCS1377</strain>
    </source>
</reference>